<dbReference type="PANTHER" id="PTHR30273">
    <property type="entry name" value="PERIPLASMIC SIGNAL SENSOR AND SIGMA FACTOR ACTIVATOR FECR-RELATED"/>
    <property type="match status" value="1"/>
</dbReference>
<dbReference type="InterPro" id="IPR006860">
    <property type="entry name" value="FecR"/>
</dbReference>
<dbReference type="PANTHER" id="PTHR30273:SF2">
    <property type="entry name" value="PROTEIN FECR"/>
    <property type="match status" value="1"/>
</dbReference>
<feature type="domain" description="FecR protein" evidence="1">
    <location>
        <begin position="99"/>
        <end position="189"/>
    </location>
</feature>
<feature type="domain" description="Protein FecR C-terminal" evidence="2">
    <location>
        <begin position="232"/>
        <end position="296"/>
    </location>
</feature>
<gene>
    <name evidence="3" type="ORF">QMA06_07770</name>
</gene>
<reference evidence="3 4" key="1">
    <citation type="journal article" date="2023" name="Int. J. Syst. Evol. Microbiol.">
        <title>Winogradskyella bathintestinalis sp. nov., isolated from the intestine of the deep-sea loosejaw dragonfish, Malacosteus niger.</title>
        <authorList>
            <person name="Uniacke-Lowe S."/>
            <person name="Johnson C.N."/>
            <person name="Stanton C."/>
            <person name="Hill C."/>
            <person name="Ross P."/>
        </authorList>
    </citation>
    <scope>NUCLEOTIDE SEQUENCE [LARGE SCALE GENOMIC DNA]</scope>
    <source>
        <strain evidence="3 4">APC 3343</strain>
    </source>
</reference>
<dbReference type="Pfam" id="PF04773">
    <property type="entry name" value="FecR"/>
    <property type="match status" value="1"/>
</dbReference>
<proteinExistence type="predicted"/>
<evidence type="ECO:0000259" key="1">
    <source>
        <dbReference type="Pfam" id="PF04773"/>
    </source>
</evidence>
<dbReference type="Gene3D" id="2.60.120.1440">
    <property type="match status" value="1"/>
</dbReference>
<protein>
    <submittedName>
        <fullName evidence="3">FecR family protein</fullName>
    </submittedName>
</protein>
<dbReference type="Gene3D" id="3.55.50.30">
    <property type="match status" value="1"/>
</dbReference>
<evidence type="ECO:0000313" key="3">
    <source>
        <dbReference type="EMBL" id="MDN3492614.1"/>
    </source>
</evidence>
<dbReference type="InterPro" id="IPR012373">
    <property type="entry name" value="Ferrdict_sens_TM"/>
</dbReference>
<evidence type="ECO:0000259" key="2">
    <source>
        <dbReference type="Pfam" id="PF16344"/>
    </source>
</evidence>
<dbReference type="EMBL" id="JASDDK010000002">
    <property type="protein sequence ID" value="MDN3492614.1"/>
    <property type="molecule type" value="Genomic_DNA"/>
</dbReference>
<organism evidence="3 4">
    <name type="scientific">Winogradskyella bathintestinalis</name>
    <dbReference type="NCBI Taxonomy" id="3035208"/>
    <lineage>
        <taxon>Bacteria</taxon>
        <taxon>Pseudomonadati</taxon>
        <taxon>Bacteroidota</taxon>
        <taxon>Flavobacteriia</taxon>
        <taxon>Flavobacteriales</taxon>
        <taxon>Flavobacteriaceae</taxon>
        <taxon>Winogradskyella</taxon>
    </lineage>
</organism>
<comment type="caution">
    <text evidence="3">The sequence shown here is derived from an EMBL/GenBank/DDBJ whole genome shotgun (WGS) entry which is preliminary data.</text>
</comment>
<sequence length="300" mass="34204">MTEQLKREELIKKWLDNNLNTEEEKAFEQLDDYNELIIMDTALKDFKAPEFSIDKTYLTLKPNLKPKKSKPLLKPLLQIAALLAIGFSIYYYTSNLNTEIETPIARQISIELPDLSIVNLNANSSLSFNDSNWSDNRVVNLQGEAFFKVAKGQIFDVITRDGMVSVLGTQFNVKQREAYFEVTCYEGLVNVTYNSKQLKLKPGSTFRLIDGKVLVNKQENIIQPHWLGGESSFNSIPLKHVIAEFENQYDIKIDIADIDTSRLFTGSFTHNNLDLALKSVTIPLNLNYSKLGKSILLKRE</sequence>
<dbReference type="RefSeq" id="WP_290206306.1">
    <property type="nucleotide sequence ID" value="NZ_JASDDK010000002.1"/>
</dbReference>
<accession>A0ABT7ZUH3</accession>
<name>A0ABT7ZUH3_9FLAO</name>
<dbReference type="PIRSF" id="PIRSF018266">
    <property type="entry name" value="FecR"/>
    <property type="match status" value="1"/>
</dbReference>
<evidence type="ECO:0000313" key="4">
    <source>
        <dbReference type="Proteomes" id="UP001231197"/>
    </source>
</evidence>
<dbReference type="Proteomes" id="UP001231197">
    <property type="component" value="Unassembled WGS sequence"/>
</dbReference>
<keyword evidence="4" id="KW-1185">Reference proteome</keyword>
<dbReference type="Pfam" id="PF16344">
    <property type="entry name" value="FecR_C"/>
    <property type="match status" value="1"/>
</dbReference>
<dbReference type="InterPro" id="IPR032508">
    <property type="entry name" value="FecR_C"/>
</dbReference>